<accession>A0A5S4GNZ8</accession>
<comment type="caution">
    <text evidence="1">The sequence shown here is derived from an EMBL/GenBank/DDBJ whole genome shotgun (WGS) entry which is preliminary data.</text>
</comment>
<dbReference type="InterPro" id="IPR025409">
    <property type="entry name" value="DUF4303"/>
</dbReference>
<name>A0A5S4GNZ8_9ACTN</name>
<dbReference type="RefSeq" id="WP_138638884.1">
    <property type="nucleotide sequence ID" value="NZ_JASWDG010000237.1"/>
</dbReference>
<proteinExistence type="predicted"/>
<gene>
    <name evidence="1" type="ORF">ETD96_24790</name>
</gene>
<evidence type="ECO:0000313" key="1">
    <source>
        <dbReference type="EMBL" id="TMR34623.1"/>
    </source>
</evidence>
<sequence length="187" mass="21018">MSFDELADRLVTAGRAAFLQARERNRGETFYSFALYSDVFAAYILPTCGTEEGLLRVAERYVAEFGGTVEEQAAGLRWSPADSPYHMLGEEHFEGVLELLNERGDPWQRLDDQDRDAFYAEVDGRFEACFRALGRLDEEGLFGRGAERERVVVNILQGDQTDEDVLGNARRLNPAAAFARLERDLGA</sequence>
<evidence type="ECO:0000313" key="2">
    <source>
        <dbReference type="Proteomes" id="UP000305238"/>
    </source>
</evidence>
<dbReference type="Proteomes" id="UP000305238">
    <property type="component" value="Unassembled WGS sequence"/>
</dbReference>
<dbReference type="OrthoDB" id="4297007at2"/>
<keyword evidence="2" id="KW-1185">Reference proteome</keyword>
<dbReference type="EMBL" id="VCKZ01000199">
    <property type="protein sequence ID" value="TMR34623.1"/>
    <property type="molecule type" value="Genomic_DNA"/>
</dbReference>
<reference evidence="1 2" key="1">
    <citation type="submission" date="2019-05" db="EMBL/GenBank/DDBJ databases">
        <title>Draft genome sequence of Actinomadura geliboluensis A8036.</title>
        <authorList>
            <person name="Saricaoglu S."/>
            <person name="Isik K."/>
        </authorList>
    </citation>
    <scope>NUCLEOTIDE SEQUENCE [LARGE SCALE GENOMIC DNA]</scope>
    <source>
        <strain evidence="1 2">A8036</strain>
    </source>
</reference>
<organism evidence="1 2">
    <name type="scientific">Actinomadura geliboluensis</name>
    <dbReference type="NCBI Taxonomy" id="882440"/>
    <lineage>
        <taxon>Bacteria</taxon>
        <taxon>Bacillati</taxon>
        <taxon>Actinomycetota</taxon>
        <taxon>Actinomycetes</taxon>
        <taxon>Streptosporangiales</taxon>
        <taxon>Thermomonosporaceae</taxon>
        <taxon>Actinomadura</taxon>
    </lineage>
</organism>
<dbReference type="AlphaFoldDB" id="A0A5S4GNZ8"/>
<protein>
    <submittedName>
        <fullName evidence="1">DUF4303 domain-containing protein</fullName>
    </submittedName>
</protein>
<dbReference type="Pfam" id="PF14136">
    <property type="entry name" value="DUF4303"/>
    <property type="match status" value="1"/>
</dbReference>